<dbReference type="RefSeq" id="WP_126447945.1">
    <property type="nucleotide sequence ID" value="NZ_CP034549.1"/>
</dbReference>
<dbReference type="Proteomes" id="UP000279600">
    <property type="component" value="Chromosome"/>
</dbReference>
<reference evidence="1 2" key="1">
    <citation type="submission" date="2018-12" db="EMBL/GenBank/DDBJ databases">
        <title>Complete genome of Nonlabens sp. MJ115.</title>
        <authorList>
            <person name="Choi H.S."/>
            <person name="Jung J."/>
        </authorList>
    </citation>
    <scope>NUCLEOTIDE SEQUENCE [LARGE SCALE GENOMIC DNA]</scope>
    <source>
        <strain evidence="1 2">MJ115</strain>
    </source>
</reference>
<protein>
    <recommendedName>
        <fullName evidence="3">Lipocalin-like domain-containing protein</fullName>
    </recommendedName>
</protein>
<dbReference type="EMBL" id="CP034549">
    <property type="protein sequence ID" value="AZQ44474.1"/>
    <property type="molecule type" value="Genomic_DNA"/>
</dbReference>
<dbReference type="OrthoDB" id="1441376at2"/>
<proteinExistence type="predicted"/>
<dbReference type="KEGG" id="noj:EJ995_09540"/>
<evidence type="ECO:0000313" key="2">
    <source>
        <dbReference type="Proteomes" id="UP000279600"/>
    </source>
</evidence>
<organism evidence="1 2">
    <name type="scientific">Nonlabens ponticola</name>
    <dbReference type="NCBI Taxonomy" id="2496866"/>
    <lineage>
        <taxon>Bacteria</taxon>
        <taxon>Pseudomonadati</taxon>
        <taxon>Bacteroidota</taxon>
        <taxon>Flavobacteriia</taxon>
        <taxon>Flavobacteriales</taxon>
        <taxon>Flavobacteriaceae</taxon>
        <taxon>Nonlabens</taxon>
    </lineage>
</organism>
<sequence>METKSLKGTWEIVSVIDVDKQDGVKNVPRRGDFGKIKIYFHTGDTYSFKDKNVLWVERATSNWPRPNFWDINEDQELQLFLRDPNEIEDLGELVKFQIVDWDDEKFIIQSISDTRVENAQATLKRVNDN</sequence>
<keyword evidence="2" id="KW-1185">Reference proteome</keyword>
<evidence type="ECO:0008006" key="3">
    <source>
        <dbReference type="Google" id="ProtNLM"/>
    </source>
</evidence>
<name>A0A3S9MZB4_9FLAO</name>
<accession>A0A3S9MZB4</accession>
<gene>
    <name evidence="1" type="ORF">EJ995_09540</name>
</gene>
<dbReference type="AlphaFoldDB" id="A0A3S9MZB4"/>
<evidence type="ECO:0000313" key="1">
    <source>
        <dbReference type="EMBL" id="AZQ44474.1"/>
    </source>
</evidence>